<keyword evidence="1" id="KW-0812">Transmembrane</keyword>
<feature type="transmembrane region" description="Helical" evidence="1">
    <location>
        <begin position="34"/>
        <end position="55"/>
    </location>
</feature>
<gene>
    <name evidence="2" type="ORF">UX78_C0013G0010</name>
</gene>
<name>A0A0G1RFA3_9BACT</name>
<protein>
    <submittedName>
        <fullName evidence="2">Uncharacterized protein</fullName>
    </submittedName>
</protein>
<evidence type="ECO:0000313" key="2">
    <source>
        <dbReference type="EMBL" id="KKU56014.1"/>
    </source>
</evidence>
<evidence type="ECO:0000313" key="3">
    <source>
        <dbReference type="Proteomes" id="UP000034607"/>
    </source>
</evidence>
<feature type="transmembrane region" description="Helical" evidence="1">
    <location>
        <begin position="108"/>
        <end position="127"/>
    </location>
</feature>
<proteinExistence type="predicted"/>
<reference evidence="2 3" key="1">
    <citation type="journal article" date="2015" name="Nature">
        <title>rRNA introns, odd ribosomes, and small enigmatic genomes across a large radiation of phyla.</title>
        <authorList>
            <person name="Brown C.T."/>
            <person name="Hug L.A."/>
            <person name="Thomas B.C."/>
            <person name="Sharon I."/>
            <person name="Castelle C.J."/>
            <person name="Singh A."/>
            <person name="Wilkins M.J."/>
            <person name="Williams K.H."/>
            <person name="Banfield J.F."/>
        </authorList>
    </citation>
    <scope>NUCLEOTIDE SEQUENCE [LARGE SCALE GENOMIC DNA]</scope>
</reference>
<keyword evidence="1" id="KW-0472">Membrane</keyword>
<dbReference type="AlphaFoldDB" id="A0A0G1RFA3"/>
<dbReference type="EMBL" id="LCNM01000013">
    <property type="protein sequence ID" value="KKU56014.1"/>
    <property type="molecule type" value="Genomic_DNA"/>
</dbReference>
<sequence>MFNKISDSRPVNHIKKTIIGRVIKKLIFSKLEEIPFIIFFTFLLTFLFTRFFIHFGSLNRIQEIIPVRGIFINGIHIHHLNFGIIILAVVGFVSLYDIKPLTHRKLSALYGIGLALTFDEFALWLKLENDYHARITYDAVITITLILLNIAYFPGFWNRMGKKILRLSHHFISLARQKVKPVIHNP</sequence>
<keyword evidence="1" id="KW-1133">Transmembrane helix</keyword>
<organism evidence="2 3">
    <name type="scientific">Candidatus Amesbacteria bacterium GW2011_GWA2_47_11</name>
    <dbReference type="NCBI Taxonomy" id="1618357"/>
    <lineage>
        <taxon>Bacteria</taxon>
        <taxon>Candidatus Amesiibacteriota</taxon>
    </lineage>
</organism>
<evidence type="ECO:0000256" key="1">
    <source>
        <dbReference type="SAM" id="Phobius"/>
    </source>
</evidence>
<feature type="transmembrane region" description="Helical" evidence="1">
    <location>
        <begin position="139"/>
        <end position="157"/>
    </location>
</feature>
<comment type="caution">
    <text evidence="2">The sequence shown here is derived from an EMBL/GenBank/DDBJ whole genome shotgun (WGS) entry which is preliminary data.</text>
</comment>
<dbReference type="Proteomes" id="UP000034607">
    <property type="component" value="Unassembled WGS sequence"/>
</dbReference>
<accession>A0A0G1RFA3</accession>
<feature type="transmembrane region" description="Helical" evidence="1">
    <location>
        <begin position="75"/>
        <end position="96"/>
    </location>
</feature>